<evidence type="ECO:0000313" key="14">
    <source>
        <dbReference type="Proteomes" id="UP000243451"/>
    </source>
</evidence>
<keyword evidence="4" id="KW-0488">Methylation</keyword>
<dbReference type="SUPFAM" id="SSF54523">
    <property type="entry name" value="Pili subunits"/>
    <property type="match status" value="1"/>
</dbReference>
<dbReference type="OrthoDB" id="5732776at2"/>
<dbReference type="GO" id="GO:0015628">
    <property type="term" value="P:protein secretion by the type II secretion system"/>
    <property type="evidence" value="ECO:0007669"/>
    <property type="project" value="InterPro"/>
</dbReference>
<dbReference type="InterPro" id="IPR012902">
    <property type="entry name" value="N_methyl_site"/>
</dbReference>
<keyword evidence="7 11" id="KW-1133">Transmembrane helix</keyword>
<organism evidence="13 14">
    <name type="scientific">Halopseudomonas oceani</name>
    <dbReference type="NCBI Taxonomy" id="1708783"/>
    <lineage>
        <taxon>Bacteria</taxon>
        <taxon>Pseudomonadati</taxon>
        <taxon>Pseudomonadota</taxon>
        <taxon>Gammaproteobacteria</taxon>
        <taxon>Pseudomonadales</taxon>
        <taxon>Pseudomonadaceae</taxon>
        <taxon>Halopseudomonas</taxon>
    </lineage>
</organism>
<comment type="caution">
    <text evidence="13">The sequence shown here is derived from an EMBL/GenBank/DDBJ whole genome shotgun (WGS) entry which is preliminary data.</text>
</comment>
<evidence type="ECO:0000256" key="4">
    <source>
        <dbReference type="ARBA" id="ARBA00022481"/>
    </source>
</evidence>
<dbReference type="Pfam" id="PF07963">
    <property type="entry name" value="N_methyl"/>
    <property type="match status" value="1"/>
</dbReference>
<dbReference type="InterPro" id="IPR045584">
    <property type="entry name" value="Pilin-like"/>
</dbReference>
<dbReference type="PROSITE" id="PS00409">
    <property type="entry name" value="PROKAR_NTER_METHYL"/>
    <property type="match status" value="1"/>
</dbReference>
<evidence type="ECO:0000256" key="5">
    <source>
        <dbReference type="ARBA" id="ARBA00022519"/>
    </source>
</evidence>
<dbReference type="RefSeq" id="WP_104737421.1">
    <property type="nucleotide sequence ID" value="NZ_BMHR01000001.1"/>
</dbReference>
<evidence type="ECO:0000256" key="11">
    <source>
        <dbReference type="SAM" id="Phobius"/>
    </source>
</evidence>
<dbReference type="Pfam" id="PF12019">
    <property type="entry name" value="GspH"/>
    <property type="match status" value="1"/>
</dbReference>
<sequence length="182" mass="19857">MGASNRQPNRHDGGISLIELLVAITLLSLAVTLGVPSLARTLDQQRLDNAGDRLTNSIRLTRETAITRNQAVVMAPLAGNWNGGWRVFVDNNQNGQLDADDILLQEDQATNITTISATGELARYLRYNPLGESERLDGGFLAGTLRLCPVHPEHPGRRLIINRVGRLRSESAVLAADICSQR</sequence>
<evidence type="ECO:0000256" key="9">
    <source>
        <dbReference type="ARBA" id="ARBA00025772"/>
    </source>
</evidence>
<evidence type="ECO:0000256" key="2">
    <source>
        <dbReference type="ARBA" id="ARBA00021549"/>
    </source>
</evidence>
<dbReference type="Gene3D" id="3.55.40.10">
    <property type="entry name" value="minor pseudopilin epsh domain"/>
    <property type="match status" value="1"/>
</dbReference>
<keyword evidence="3" id="KW-1003">Cell membrane</keyword>
<dbReference type="EMBL" id="PPSK01000003">
    <property type="protein sequence ID" value="POB05185.1"/>
    <property type="molecule type" value="Genomic_DNA"/>
</dbReference>
<gene>
    <name evidence="13" type="ORF">C1949_05295</name>
</gene>
<dbReference type="InterPro" id="IPR022346">
    <property type="entry name" value="T2SS_GspH"/>
</dbReference>
<keyword evidence="5" id="KW-0997">Cell inner membrane</keyword>
<evidence type="ECO:0000256" key="1">
    <source>
        <dbReference type="ARBA" id="ARBA00004377"/>
    </source>
</evidence>
<evidence type="ECO:0000256" key="10">
    <source>
        <dbReference type="ARBA" id="ARBA00030775"/>
    </source>
</evidence>
<evidence type="ECO:0000313" key="13">
    <source>
        <dbReference type="EMBL" id="POB05185.1"/>
    </source>
</evidence>
<reference evidence="13 14" key="1">
    <citation type="submission" date="2018-01" db="EMBL/GenBank/DDBJ databases">
        <title>Draft genome of the type strain Pseudomonas oceani DSM 100277 isolated from the deep water in Okinawa trough, northwestern Pacific Ocean.</title>
        <authorList>
            <person name="Gomila M."/>
            <person name="Mulet M."/>
            <person name="Garcia-Valdes E."/>
            <person name="Lalucat J."/>
        </authorList>
    </citation>
    <scope>NUCLEOTIDE SEQUENCE [LARGE SCALE GENOMIC DNA]</scope>
    <source>
        <strain evidence="13 14">DSM 100277</strain>
    </source>
</reference>
<feature type="domain" description="General secretion pathway GspH" evidence="12">
    <location>
        <begin position="51"/>
        <end position="165"/>
    </location>
</feature>
<keyword evidence="8 11" id="KW-0472">Membrane</keyword>
<keyword evidence="6 11" id="KW-0812">Transmembrane</keyword>
<accession>A0A2P4EY80</accession>
<feature type="transmembrane region" description="Helical" evidence="11">
    <location>
        <begin position="20"/>
        <end position="39"/>
    </location>
</feature>
<proteinExistence type="inferred from homology"/>
<dbReference type="GO" id="GO:0015627">
    <property type="term" value="C:type II protein secretion system complex"/>
    <property type="evidence" value="ECO:0007669"/>
    <property type="project" value="InterPro"/>
</dbReference>
<name>A0A2P4EY80_9GAMM</name>
<dbReference type="GO" id="GO:0005886">
    <property type="term" value="C:plasma membrane"/>
    <property type="evidence" value="ECO:0007669"/>
    <property type="project" value="UniProtKB-SubCell"/>
</dbReference>
<evidence type="ECO:0000256" key="8">
    <source>
        <dbReference type="ARBA" id="ARBA00023136"/>
    </source>
</evidence>
<dbReference type="Proteomes" id="UP000243451">
    <property type="component" value="Unassembled WGS sequence"/>
</dbReference>
<comment type="subcellular location">
    <subcellularLocation>
        <location evidence="1">Cell inner membrane</location>
        <topology evidence="1">Single-pass membrane protein</topology>
    </subcellularLocation>
</comment>
<comment type="similarity">
    <text evidence="9">Belongs to the GSP H family.</text>
</comment>
<dbReference type="AlphaFoldDB" id="A0A2P4EY80"/>
<keyword evidence="14" id="KW-1185">Reference proteome</keyword>
<protein>
    <recommendedName>
        <fullName evidence="2">Type II secretion system protein H</fullName>
    </recommendedName>
    <alternativeName>
        <fullName evidence="10">General secretion pathway protein H</fullName>
    </alternativeName>
</protein>
<evidence type="ECO:0000256" key="3">
    <source>
        <dbReference type="ARBA" id="ARBA00022475"/>
    </source>
</evidence>
<evidence type="ECO:0000256" key="6">
    <source>
        <dbReference type="ARBA" id="ARBA00022692"/>
    </source>
</evidence>
<evidence type="ECO:0000256" key="7">
    <source>
        <dbReference type="ARBA" id="ARBA00022989"/>
    </source>
</evidence>
<evidence type="ECO:0000259" key="12">
    <source>
        <dbReference type="Pfam" id="PF12019"/>
    </source>
</evidence>